<dbReference type="PANTHER" id="PTHR33472:SF28">
    <property type="entry name" value="BROMO AND FHA DOMAIN-CONTAINING PROTEIN DDB_G0267958"/>
    <property type="match status" value="1"/>
</dbReference>
<feature type="region of interest" description="Disordered" evidence="1">
    <location>
        <begin position="1"/>
        <end position="75"/>
    </location>
</feature>
<sequence>MSFWNLTNLIPGARKRPSPSSPTTPPAKRRRTTTTTTTTNNPLPSLKSKSKTKTKKTKKKTKDPLRKVTPSTRWNPAILPTAPEFTAVLSAFRTLLRDRAHTVDSILASKFSPHEQELLQPCGGGVRAEEGKKRHNIGGALARIQEENRWRYGELLRSARFRGWAGKADLAFKFTLVWFGLPVAPMGVVGAKPDPKMEAYYVRESPRRPRHLGSTTALGLRGGGAVSEDDSDDAASLVVDSTSDEEGAMSIADPGQVLLRGGAPGGGPVSNVFQELHDHDGAGEHPSRWSATDRFVTTLHTPFDGVPSSIKPRWVPLYGYQGVVWFRVDQFYTFIDAVDRLLGLDNRAGVSYNLYLLDKSKTYTEKAERDDFLRDLNANGLTIFAAGPGDYSNDQVAWDWLVDRLEALENDDGARGQALFVAGPGDPIPWTWEPDPSHRILKVVLDWADVPMMNRPDVAYFRMPENPRDAFYSNQHGPRMASICRVLAAGRLPNRPGYPAVPDAWFTIKDQGRGRGSKEIGTYGGLAFPPQLWDTVVAQWEKDKTAAITLEARTGRGEERENLSISDRWHLFLPGLSHPYEKQYILHDEVDDARLVRQALISLVKGSMSDKSFGKAQSLEVHLPGSEIFMLPGDDSKIVVSLPTEDMDFPFQGLADHLGMWKDWLEKRPGVPPLENALDLFPQFLSLRPVFEKYTICDADQSTEPLVWDPATTTLAQFRQLVAQVWSAGDHEQPYLPAGSWICITQGRPTKRTTKSKVADAAESKPRFLVGPKLETTEDEWQLICRMITEPDVWVSLQDKKTLPRFGDSEPKLPFGYRNIYQTPDSLLYRSLNRPIPASRQRHYDWQLWKDEVAPHLKAIQPWEKQPEPLTTFFTPDMFPLRPPPGTTLPSAAQEPPAPASHTPPRATRPVGANIANPSLQSLPQRLPDSVRFRSVTGVERGQHLRARSYAHPLDVQMHKSMAVNAPPVDRLLNLGHDSVPVVSLSVLTPTEVRRLQKDHHDMRNLVLSRTERCPYSDCDAVYPTNNPSAMQKHLQDKHVAEKCNFCDEALFAHWLPEQRYQHFVMKHSKILNSLVAQNADDHIQIPDKKRTDRTREGNWKFCSRCGRDHSALDVVADRTQHDNICYPGVQDRVTNWSACGTCGDRLSEDLHDRSGGSETHFHREEVDKERPFCEHCALPLGLFTEAYAVKHLSFCKGHGRDNAKYCPWCGIELVPDLDGRMKHIEECIEKPPHDAEGPIDTVYRSYFLPNRSRVSSTSSRTKDRPAKRPRTAEPGAVGSETHKPRQKKPKTAAPPPISTTHRRTPSGEVRRRRHDPLRRRTSSGSSALSSAPSTSHSKRSADPWLPRAPSPPPLARPAPEAAPAPPAPAPPAPPAPPSMQPLQPRSPRAPPAPAALMRPVDPAPAQATPAKSPKASKVASKGKGKPKPKPKGSTKTLAAKPKQTKPAATTTAAATTTTTKPTPPPPSRRSQRYAARLAAERKRAAEQEEAVPQQQQHTAKVARTVSYAEPLVRGASPRREVSSGGGRLTPAIKGVASSVAVAGVGRRGVLGSGTRWGY</sequence>
<dbReference type="PANTHER" id="PTHR33472">
    <property type="entry name" value="OS01G0106600 PROTEIN"/>
    <property type="match status" value="1"/>
</dbReference>
<accession>A0AAN6ZTW6</accession>
<organism evidence="2 3">
    <name type="scientific">Chaetomidium leptoderma</name>
    <dbReference type="NCBI Taxonomy" id="669021"/>
    <lineage>
        <taxon>Eukaryota</taxon>
        <taxon>Fungi</taxon>
        <taxon>Dikarya</taxon>
        <taxon>Ascomycota</taxon>
        <taxon>Pezizomycotina</taxon>
        <taxon>Sordariomycetes</taxon>
        <taxon>Sordariomycetidae</taxon>
        <taxon>Sordariales</taxon>
        <taxon>Chaetomiaceae</taxon>
        <taxon>Chaetomidium</taxon>
    </lineage>
</organism>
<evidence type="ECO:0000313" key="3">
    <source>
        <dbReference type="Proteomes" id="UP001302745"/>
    </source>
</evidence>
<proteinExistence type="predicted"/>
<dbReference type="Proteomes" id="UP001302745">
    <property type="component" value="Unassembled WGS sequence"/>
</dbReference>
<feature type="compositionally biased region" description="Basic residues" evidence="1">
    <location>
        <begin position="48"/>
        <end position="61"/>
    </location>
</feature>
<feature type="compositionally biased region" description="Pro residues" evidence="1">
    <location>
        <begin position="1347"/>
        <end position="1380"/>
    </location>
</feature>
<evidence type="ECO:0000313" key="2">
    <source>
        <dbReference type="EMBL" id="KAK4149934.1"/>
    </source>
</evidence>
<feature type="compositionally biased region" description="Basic residues" evidence="1">
    <location>
        <begin position="1301"/>
        <end position="1322"/>
    </location>
</feature>
<feature type="compositionally biased region" description="Basic residues" evidence="1">
    <location>
        <begin position="1421"/>
        <end position="1433"/>
    </location>
</feature>
<gene>
    <name evidence="2" type="ORF">C8A00DRAFT_37465</name>
</gene>
<feature type="compositionally biased region" description="Low complexity" evidence="1">
    <location>
        <begin position="1395"/>
        <end position="1420"/>
    </location>
</feature>
<dbReference type="EMBL" id="MU857111">
    <property type="protein sequence ID" value="KAK4149934.1"/>
    <property type="molecule type" value="Genomic_DNA"/>
</dbReference>
<feature type="region of interest" description="Disordered" evidence="1">
    <location>
        <begin position="269"/>
        <end position="288"/>
    </location>
</feature>
<feature type="compositionally biased region" description="Low complexity" evidence="1">
    <location>
        <begin position="1434"/>
        <end position="1461"/>
    </location>
</feature>
<feature type="region of interest" description="Disordered" evidence="1">
    <location>
        <begin position="1253"/>
        <end position="1531"/>
    </location>
</feature>
<reference evidence="2" key="2">
    <citation type="submission" date="2023-05" db="EMBL/GenBank/DDBJ databases">
        <authorList>
            <consortium name="Lawrence Berkeley National Laboratory"/>
            <person name="Steindorff A."/>
            <person name="Hensen N."/>
            <person name="Bonometti L."/>
            <person name="Westerberg I."/>
            <person name="Brannstrom I.O."/>
            <person name="Guillou S."/>
            <person name="Cros-Aarteil S."/>
            <person name="Calhoun S."/>
            <person name="Haridas S."/>
            <person name="Kuo A."/>
            <person name="Mondo S."/>
            <person name="Pangilinan J."/>
            <person name="Riley R."/>
            <person name="Labutti K."/>
            <person name="Andreopoulos B."/>
            <person name="Lipzen A."/>
            <person name="Chen C."/>
            <person name="Yanf M."/>
            <person name="Daum C."/>
            <person name="Ng V."/>
            <person name="Clum A."/>
            <person name="Ohm R."/>
            <person name="Martin F."/>
            <person name="Silar P."/>
            <person name="Natvig D."/>
            <person name="Lalanne C."/>
            <person name="Gautier V."/>
            <person name="Ament-Velasquez S.L."/>
            <person name="Kruys A."/>
            <person name="Hutchinson M.I."/>
            <person name="Powell A.J."/>
            <person name="Barry K."/>
            <person name="Miller A.N."/>
            <person name="Grigoriev I.V."/>
            <person name="Debuchy R."/>
            <person name="Gladieux P."/>
            <person name="Thoren M.H."/>
            <person name="Johannesson H."/>
        </authorList>
    </citation>
    <scope>NUCLEOTIDE SEQUENCE</scope>
    <source>
        <strain evidence="2">CBS 538.74</strain>
    </source>
</reference>
<dbReference type="PRINTS" id="PR01217">
    <property type="entry name" value="PRICHEXTENSN"/>
</dbReference>
<feature type="region of interest" description="Disordered" evidence="1">
    <location>
        <begin position="211"/>
        <end position="233"/>
    </location>
</feature>
<comment type="caution">
    <text evidence="2">The sequence shown here is derived from an EMBL/GenBank/DDBJ whole genome shotgun (WGS) entry which is preliminary data.</text>
</comment>
<reference evidence="2" key="1">
    <citation type="journal article" date="2023" name="Mol. Phylogenet. Evol.">
        <title>Genome-scale phylogeny and comparative genomics of the fungal order Sordariales.</title>
        <authorList>
            <person name="Hensen N."/>
            <person name="Bonometti L."/>
            <person name="Westerberg I."/>
            <person name="Brannstrom I.O."/>
            <person name="Guillou S."/>
            <person name="Cros-Aarteil S."/>
            <person name="Calhoun S."/>
            <person name="Haridas S."/>
            <person name="Kuo A."/>
            <person name="Mondo S."/>
            <person name="Pangilinan J."/>
            <person name="Riley R."/>
            <person name="LaButti K."/>
            <person name="Andreopoulos B."/>
            <person name="Lipzen A."/>
            <person name="Chen C."/>
            <person name="Yan M."/>
            <person name="Daum C."/>
            <person name="Ng V."/>
            <person name="Clum A."/>
            <person name="Steindorff A."/>
            <person name="Ohm R.A."/>
            <person name="Martin F."/>
            <person name="Silar P."/>
            <person name="Natvig D.O."/>
            <person name="Lalanne C."/>
            <person name="Gautier V."/>
            <person name="Ament-Velasquez S.L."/>
            <person name="Kruys A."/>
            <person name="Hutchinson M.I."/>
            <person name="Powell A.J."/>
            <person name="Barry K."/>
            <person name="Miller A.N."/>
            <person name="Grigoriev I.V."/>
            <person name="Debuchy R."/>
            <person name="Gladieux P."/>
            <person name="Hiltunen Thoren M."/>
            <person name="Johannesson H."/>
        </authorList>
    </citation>
    <scope>NUCLEOTIDE SEQUENCE</scope>
    <source>
        <strain evidence="2">CBS 538.74</strain>
    </source>
</reference>
<keyword evidence="3" id="KW-1185">Reference proteome</keyword>
<feature type="compositionally biased region" description="Basic and acidic residues" evidence="1">
    <location>
        <begin position="275"/>
        <end position="287"/>
    </location>
</feature>
<name>A0AAN6ZTW6_9PEZI</name>
<feature type="region of interest" description="Disordered" evidence="1">
    <location>
        <begin position="882"/>
        <end position="923"/>
    </location>
</feature>
<protein>
    <submittedName>
        <fullName evidence="2">Uncharacterized protein</fullName>
    </submittedName>
</protein>
<feature type="compositionally biased region" description="Low complexity" evidence="1">
    <location>
        <begin position="1323"/>
        <end position="1336"/>
    </location>
</feature>
<evidence type="ECO:0000256" key="1">
    <source>
        <dbReference type="SAM" id="MobiDB-lite"/>
    </source>
</evidence>
<feature type="compositionally biased region" description="Low complexity" evidence="1">
    <location>
        <begin position="33"/>
        <end position="47"/>
    </location>
</feature>